<dbReference type="RefSeq" id="WP_237203153.1">
    <property type="nucleotide sequence ID" value="NZ_BAABKP010000008.1"/>
</dbReference>
<name>A0ABP9C038_9MICC</name>
<evidence type="ECO:0000313" key="2">
    <source>
        <dbReference type="EMBL" id="GAA4801045.1"/>
    </source>
</evidence>
<organism evidence="2 3">
    <name type="scientific">Rothia endophytica</name>
    <dbReference type="NCBI Taxonomy" id="1324766"/>
    <lineage>
        <taxon>Bacteria</taxon>
        <taxon>Bacillati</taxon>
        <taxon>Actinomycetota</taxon>
        <taxon>Actinomycetes</taxon>
        <taxon>Micrococcales</taxon>
        <taxon>Micrococcaceae</taxon>
        <taxon>Rothia</taxon>
    </lineage>
</organism>
<sequence length="45" mass="4689">MTAHENETTYSTTPKGTSAVGRWARSLALALVGGGVGYAVVTLFF</sequence>
<dbReference type="EMBL" id="BAABKP010000008">
    <property type="protein sequence ID" value="GAA4801045.1"/>
    <property type="molecule type" value="Genomic_DNA"/>
</dbReference>
<keyword evidence="1" id="KW-0812">Transmembrane</keyword>
<protein>
    <submittedName>
        <fullName evidence="2">Uncharacterized protein</fullName>
    </submittedName>
</protein>
<keyword evidence="3" id="KW-1185">Reference proteome</keyword>
<reference evidence="3" key="1">
    <citation type="journal article" date="2019" name="Int. J. Syst. Evol. Microbiol.">
        <title>The Global Catalogue of Microorganisms (GCM) 10K type strain sequencing project: providing services to taxonomists for standard genome sequencing and annotation.</title>
        <authorList>
            <consortium name="The Broad Institute Genomics Platform"/>
            <consortium name="The Broad Institute Genome Sequencing Center for Infectious Disease"/>
            <person name="Wu L."/>
            <person name="Ma J."/>
        </authorList>
    </citation>
    <scope>NUCLEOTIDE SEQUENCE [LARGE SCALE GENOMIC DNA]</scope>
    <source>
        <strain evidence="3">JCM 18541</strain>
    </source>
</reference>
<evidence type="ECO:0000313" key="3">
    <source>
        <dbReference type="Proteomes" id="UP001500187"/>
    </source>
</evidence>
<comment type="caution">
    <text evidence="2">The sequence shown here is derived from an EMBL/GenBank/DDBJ whole genome shotgun (WGS) entry which is preliminary data.</text>
</comment>
<dbReference type="Proteomes" id="UP001500187">
    <property type="component" value="Unassembled WGS sequence"/>
</dbReference>
<gene>
    <name evidence="2" type="ORF">GCM10023352_21550</name>
</gene>
<evidence type="ECO:0000256" key="1">
    <source>
        <dbReference type="SAM" id="Phobius"/>
    </source>
</evidence>
<keyword evidence="1" id="KW-0472">Membrane</keyword>
<keyword evidence="1" id="KW-1133">Transmembrane helix</keyword>
<accession>A0ABP9C038</accession>
<feature type="transmembrane region" description="Helical" evidence="1">
    <location>
        <begin position="23"/>
        <end position="44"/>
    </location>
</feature>
<proteinExistence type="predicted"/>